<evidence type="ECO:0000313" key="18">
    <source>
        <dbReference type="EMBL" id="KPH88805.1"/>
    </source>
</evidence>
<evidence type="ECO:0000256" key="15">
    <source>
        <dbReference type="SAM" id="MobiDB-lite"/>
    </source>
</evidence>
<evidence type="ECO:0000256" key="1">
    <source>
        <dbReference type="ARBA" id="ARBA00004571"/>
    </source>
</evidence>
<dbReference type="GO" id="GO:0006811">
    <property type="term" value="P:monoatomic ion transport"/>
    <property type="evidence" value="ECO:0007669"/>
    <property type="project" value="UniProtKB-KW"/>
</dbReference>
<feature type="domain" description="SLBB" evidence="17">
    <location>
        <begin position="317"/>
        <end position="407"/>
    </location>
</feature>
<proteinExistence type="inferred from homology"/>
<dbReference type="Gene3D" id="3.10.560.10">
    <property type="entry name" value="Outer membrane lipoprotein wza domain like"/>
    <property type="match status" value="2"/>
</dbReference>
<evidence type="ECO:0000256" key="7">
    <source>
        <dbReference type="ARBA" id="ARBA00022729"/>
    </source>
</evidence>
<dbReference type="Proteomes" id="UP000031553">
    <property type="component" value="Unassembled WGS sequence"/>
</dbReference>
<evidence type="ECO:0000256" key="2">
    <source>
        <dbReference type="ARBA" id="ARBA00009450"/>
    </source>
</evidence>
<dbReference type="GO" id="GO:0015288">
    <property type="term" value="F:porin activity"/>
    <property type="evidence" value="ECO:0007669"/>
    <property type="project" value="UniProtKB-KW"/>
</dbReference>
<keyword evidence="13" id="KW-0998">Cell outer membrane</keyword>
<sequence>MVDTFNPVLRLHSTSSRGVALTISCLPKNLDSVLRRVRKGRHFAAVGGALLLLAGCDSLPYSGPTEAQVNHAQRDPKRNTVGYAIVQVSPDLITLLASEDPPLFSSLDADNTPVSYTHNDRVGPGDILQVSIYEVGSALFSLSGASMMASTTSSGGASTMPSTSTGSNLPPLSVDASGNIRVPYAGEIHVAGMTTIEVAEAIKARLKQQSLSPQVLVRIAADIANSVMVYGGVRRPSRVALTPNRERILDVIALAGGASQSHQPDEDYLVRLTRNGKIAELPLKTIENTPAQNILMQPGDRVQLTFKPRSYTVFGASGHVSQTQFTMPTLTMAEAIARNGGPQDSRADPNAVYLFRFENADIVRRLGMPIDDKATTAPVVYQLDMMNPASYFLADKFMMRDQDLIYIANSASNKFYKFFGLITTILSPGTSMGGLAR</sequence>
<keyword evidence="9" id="KW-0406">Ion transport</keyword>
<dbReference type="InterPro" id="IPR054765">
    <property type="entry name" value="SLBB_dom"/>
</dbReference>
<dbReference type="InterPro" id="IPR049712">
    <property type="entry name" value="Poly_export"/>
</dbReference>
<dbReference type="GO" id="GO:0015159">
    <property type="term" value="F:polysaccharide transmembrane transporter activity"/>
    <property type="evidence" value="ECO:0007669"/>
    <property type="project" value="InterPro"/>
</dbReference>
<evidence type="ECO:0000256" key="12">
    <source>
        <dbReference type="ARBA" id="ARBA00023139"/>
    </source>
</evidence>
<dbReference type="GO" id="GO:0046930">
    <property type="term" value="C:pore complex"/>
    <property type="evidence" value="ECO:0007669"/>
    <property type="project" value="UniProtKB-KW"/>
</dbReference>
<evidence type="ECO:0000313" key="19">
    <source>
        <dbReference type="Proteomes" id="UP000031553"/>
    </source>
</evidence>
<gene>
    <name evidence="18" type="ORF">GLUCOINTEAF2_0201348</name>
</gene>
<keyword evidence="4" id="KW-1134">Transmembrane beta strand</keyword>
<keyword evidence="3" id="KW-0813">Transport</keyword>
<dbReference type="GO" id="GO:0009279">
    <property type="term" value="C:cell outer membrane"/>
    <property type="evidence" value="ECO:0007669"/>
    <property type="project" value="UniProtKB-SubCell"/>
</dbReference>
<dbReference type="PANTHER" id="PTHR33619:SF3">
    <property type="entry name" value="POLYSACCHARIDE EXPORT PROTEIN GFCE-RELATED"/>
    <property type="match status" value="1"/>
</dbReference>
<evidence type="ECO:0000256" key="14">
    <source>
        <dbReference type="ARBA" id="ARBA00023288"/>
    </source>
</evidence>
<evidence type="ECO:0000259" key="16">
    <source>
        <dbReference type="Pfam" id="PF02563"/>
    </source>
</evidence>
<comment type="subcellular location">
    <subcellularLocation>
        <location evidence="1">Cell outer membrane</location>
        <topology evidence="1">Multi-pass membrane protein</topology>
    </subcellularLocation>
</comment>
<organism evidence="18 19">
    <name type="scientific">Komagataeibacter intermedius AF2</name>
    <dbReference type="NCBI Taxonomy" id="1458464"/>
    <lineage>
        <taxon>Bacteria</taxon>
        <taxon>Pseudomonadati</taxon>
        <taxon>Pseudomonadota</taxon>
        <taxon>Alphaproteobacteria</taxon>
        <taxon>Acetobacterales</taxon>
        <taxon>Acetobacteraceae</taxon>
        <taxon>Komagataeibacter</taxon>
    </lineage>
</organism>
<dbReference type="Pfam" id="PF22461">
    <property type="entry name" value="SLBB_2"/>
    <property type="match status" value="2"/>
</dbReference>
<evidence type="ECO:0000259" key="17">
    <source>
        <dbReference type="Pfam" id="PF22461"/>
    </source>
</evidence>
<feature type="compositionally biased region" description="Low complexity" evidence="15">
    <location>
        <begin position="151"/>
        <end position="167"/>
    </location>
</feature>
<dbReference type="PANTHER" id="PTHR33619">
    <property type="entry name" value="POLYSACCHARIDE EXPORT PROTEIN GFCE-RELATED"/>
    <property type="match status" value="1"/>
</dbReference>
<protein>
    <submittedName>
        <fullName evidence="18">Sugar transporter</fullName>
    </submittedName>
</protein>
<dbReference type="Pfam" id="PF02563">
    <property type="entry name" value="Poly_export"/>
    <property type="match status" value="1"/>
</dbReference>
<evidence type="ECO:0000256" key="13">
    <source>
        <dbReference type="ARBA" id="ARBA00023237"/>
    </source>
</evidence>
<dbReference type="InterPro" id="IPR003715">
    <property type="entry name" value="Poly_export_N"/>
</dbReference>
<evidence type="ECO:0000256" key="8">
    <source>
        <dbReference type="ARBA" id="ARBA00023047"/>
    </source>
</evidence>
<feature type="domain" description="SLBB" evidence="17">
    <location>
        <begin position="226"/>
        <end position="302"/>
    </location>
</feature>
<dbReference type="AlphaFoldDB" id="A0A0N1N5V6"/>
<keyword evidence="14" id="KW-0449">Lipoprotein</keyword>
<keyword evidence="7" id="KW-0732">Signal</keyword>
<evidence type="ECO:0000256" key="9">
    <source>
        <dbReference type="ARBA" id="ARBA00023065"/>
    </source>
</evidence>
<keyword evidence="8" id="KW-0625">Polysaccharide transport</keyword>
<reference evidence="18 19" key="1">
    <citation type="submission" date="2015-07" db="EMBL/GenBank/DDBJ databases">
        <title>Draft Genome Sequence of Komagataeibacter intermedius Strain AF2, Isolated from Kombucha Tea.</title>
        <authorList>
            <person name="Santos R.A."/>
            <person name="Berretta A.A."/>
            <person name="Barud H.S."/>
            <person name="Ribeiro S.J."/>
            <person name="Gonzalez-Garcia L.N."/>
            <person name="Zucchi T.D."/>
            <person name="Goldman G.H."/>
            <person name="Riano-Pachon D.M."/>
        </authorList>
    </citation>
    <scope>NUCLEOTIDE SEQUENCE [LARGE SCALE GENOMIC DNA]</scope>
    <source>
        <strain evidence="18 19">AF2</strain>
    </source>
</reference>
<evidence type="ECO:0000256" key="3">
    <source>
        <dbReference type="ARBA" id="ARBA00022448"/>
    </source>
</evidence>
<keyword evidence="10" id="KW-0626">Porin</keyword>
<comment type="caution">
    <text evidence="18">The sequence shown here is derived from an EMBL/GenBank/DDBJ whole genome shotgun (WGS) entry which is preliminary data.</text>
</comment>
<dbReference type="EMBL" id="JUFX02000002">
    <property type="protein sequence ID" value="KPH88805.1"/>
    <property type="molecule type" value="Genomic_DNA"/>
</dbReference>
<dbReference type="Gene3D" id="3.30.1950.10">
    <property type="entry name" value="wza like domain"/>
    <property type="match status" value="1"/>
</dbReference>
<keyword evidence="12" id="KW-0564">Palmitate</keyword>
<evidence type="ECO:0000256" key="6">
    <source>
        <dbReference type="ARBA" id="ARBA00022692"/>
    </source>
</evidence>
<evidence type="ECO:0000256" key="10">
    <source>
        <dbReference type="ARBA" id="ARBA00023114"/>
    </source>
</evidence>
<evidence type="ECO:0000256" key="5">
    <source>
        <dbReference type="ARBA" id="ARBA00022597"/>
    </source>
</evidence>
<keyword evidence="6" id="KW-0812">Transmembrane</keyword>
<evidence type="ECO:0000256" key="4">
    <source>
        <dbReference type="ARBA" id="ARBA00022452"/>
    </source>
</evidence>
<evidence type="ECO:0000256" key="11">
    <source>
        <dbReference type="ARBA" id="ARBA00023136"/>
    </source>
</evidence>
<keyword evidence="5 18" id="KW-0762">Sugar transport</keyword>
<keyword evidence="11" id="KW-0472">Membrane</keyword>
<name>A0A0N1N5V6_9PROT</name>
<feature type="domain" description="Polysaccharide export protein N-terminal" evidence="16">
    <location>
        <begin position="118"/>
        <end position="219"/>
    </location>
</feature>
<feature type="region of interest" description="Disordered" evidence="15">
    <location>
        <begin position="151"/>
        <end position="171"/>
    </location>
</feature>
<accession>A0A0N1N5V6</accession>
<comment type="similarity">
    <text evidence="2">Belongs to the BexD/CtrA/VexA family.</text>
</comment>